<evidence type="ECO:0000256" key="4">
    <source>
        <dbReference type="SAM" id="MobiDB-lite"/>
    </source>
</evidence>
<comment type="subcellular location">
    <subcellularLocation>
        <location evidence="1">Cytoplasm</location>
    </subcellularLocation>
</comment>
<accession>A0ABU7B187</accession>
<comment type="caution">
    <text evidence="5">The sequence shown here is derived from an EMBL/GenBank/DDBJ whole genome shotgun (WGS) entry which is preliminary data.</text>
</comment>
<proteinExistence type="inferred from homology"/>
<evidence type="ECO:0000256" key="2">
    <source>
        <dbReference type="ARBA" id="ARBA00022490"/>
    </source>
</evidence>
<feature type="region of interest" description="Disordered" evidence="4">
    <location>
        <begin position="779"/>
        <end position="798"/>
    </location>
</feature>
<evidence type="ECO:0008006" key="7">
    <source>
        <dbReference type="Google" id="ProtNLM"/>
    </source>
</evidence>
<comment type="similarity">
    <text evidence="3">Belongs to the BRAT1 family.</text>
</comment>
<organism evidence="5 6">
    <name type="scientific">Ataeniobius toweri</name>
    <dbReference type="NCBI Taxonomy" id="208326"/>
    <lineage>
        <taxon>Eukaryota</taxon>
        <taxon>Metazoa</taxon>
        <taxon>Chordata</taxon>
        <taxon>Craniata</taxon>
        <taxon>Vertebrata</taxon>
        <taxon>Euteleostomi</taxon>
        <taxon>Actinopterygii</taxon>
        <taxon>Neopterygii</taxon>
        <taxon>Teleostei</taxon>
        <taxon>Neoteleostei</taxon>
        <taxon>Acanthomorphata</taxon>
        <taxon>Ovalentaria</taxon>
        <taxon>Atherinomorphae</taxon>
        <taxon>Cyprinodontiformes</taxon>
        <taxon>Goodeidae</taxon>
        <taxon>Ataeniobius</taxon>
    </lineage>
</organism>
<evidence type="ECO:0000256" key="3">
    <source>
        <dbReference type="ARBA" id="ARBA00061308"/>
    </source>
</evidence>
<evidence type="ECO:0000256" key="1">
    <source>
        <dbReference type="ARBA" id="ARBA00004496"/>
    </source>
</evidence>
<sequence>MDHECVLILPRVCEVLAASGSSLPDDTSLEKLLDWFTTITQTGVSLLEACPCLLDFLSNVAFNSTSGPSILSFTLKLAGLIGASEDGFKVLEECSVLGLVFDPRHWQEAGLWEDPCLRIGWIQGLKTILQHSKALRFFVQAGLIEPLLHLQTDSSLFVASAANQMLAHVLLLCESLSSVGCNGTKERDLEQNSLSMETNQNCSGVITKALEYLNKCLVLKETSQLSQSQQILKLLTQLLVQVRTPLLDKLLLTVIDSVEELVTKSCSQLTLPLMDVVLAANSRLSDDHDPKQRIGRLLSLMLNRNNPVDVIQAAAAWLRSRQYDPVHTAHCARVLLLPLDIVTGISLLDENSTAEELRILMTEQLKSKTCFSMICVCLTNIPQITLLAPDCLPCPQRRIVSAVLSLLKLCCGDTSSSSAGCVGVFRFVTGSSKVQKCSMEALSALSKSPEVEILLPEVFKLLTEYLNSPSSDPSVLQKSYQALINWIGVCTDLSCITGLLREDLIQAVRKRACDMRWEARDSTVEFLGHLAEVQSCRTSAGEEREPSNSLLGGCSFTVPLLKEALQDLESYVRASSISALGQTLTFSWQQGAALTQDQVEIVTRLQEILSQDSEGFARRAVVKYFIAWFSSCSSPTSCSLLVQSVPTVLSQGVADLDWEVKLHTLELAELLLDQAFPNPAPPHPYAVMSHQSHRIHTQDKESELLSSLNSLVDRGVISALFCFLVDCDRPVALKACQLLLKLRHTVCPLMVSAADTRVPCELPGWSWVHEIRKIQGVNKDPHTQGGSHIGSEAHGEAVEESTSAEGDSVCLCVCEVLRSLDLDERLSILTQSSDHIYNSPLSLLQDIITASTANSHPNSEPGQEVIVDCY</sequence>
<dbReference type="InterPro" id="IPR011989">
    <property type="entry name" value="ARM-like"/>
</dbReference>
<evidence type="ECO:0000313" key="5">
    <source>
        <dbReference type="EMBL" id="MED6244281.1"/>
    </source>
</evidence>
<dbReference type="PANTHER" id="PTHR21331:SF2">
    <property type="entry name" value="BRCA1-ASSOCIATED ATM ACTIVATOR 1"/>
    <property type="match status" value="1"/>
</dbReference>
<keyword evidence="2" id="KW-0963">Cytoplasm</keyword>
<protein>
    <recommendedName>
        <fullName evidence="7">BRCA1-associated ATM activator 1</fullName>
    </recommendedName>
</protein>
<dbReference type="SUPFAM" id="SSF48371">
    <property type="entry name" value="ARM repeat"/>
    <property type="match status" value="2"/>
</dbReference>
<dbReference type="Gene3D" id="1.25.10.10">
    <property type="entry name" value="Leucine-rich Repeat Variant"/>
    <property type="match status" value="1"/>
</dbReference>
<gene>
    <name evidence="5" type="ORF">ATANTOWER_002504</name>
</gene>
<dbReference type="EMBL" id="JAHUTI010039464">
    <property type="protein sequence ID" value="MED6244281.1"/>
    <property type="molecule type" value="Genomic_DNA"/>
</dbReference>
<evidence type="ECO:0000313" key="6">
    <source>
        <dbReference type="Proteomes" id="UP001345963"/>
    </source>
</evidence>
<dbReference type="PANTHER" id="PTHR21331">
    <property type="entry name" value="BRCA1-ASSOCIATED ATM ACTIVATOR 1"/>
    <property type="match status" value="1"/>
</dbReference>
<reference evidence="5 6" key="1">
    <citation type="submission" date="2021-07" db="EMBL/GenBank/DDBJ databases">
        <authorList>
            <person name="Palmer J.M."/>
        </authorList>
    </citation>
    <scope>NUCLEOTIDE SEQUENCE [LARGE SCALE GENOMIC DNA]</scope>
    <source>
        <strain evidence="5 6">AT_MEX2019</strain>
        <tissue evidence="5">Muscle</tissue>
    </source>
</reference>
<keyword evidence="6" id="KW-1185">Reference proteome</keyword>
<name>A0ABU7B187_9TELE</name>
<dbReference type="Proteomes" id="UP001345963">
    <property type="component" value="Unassembled WGS sequence"/>
</dbReference>
<dbReference type="InterPro" id="IPR016024">
    <property type="entry name" value="ARM-type_fold"/>
</dbReference>
<dbReference type="InterPro" id="IPR038904">
    <property type="entry name" value="BRAT1"/>
</dbReference>